<gene>
    <name evidence="1" type="ORF">CWATWH0003_4684</name>
</gene>
<reference evidence="1 2" key="1">
    <citation type="journal article" date="2011" name="Front. Microbiol.">
        <title>Two Strains of Crocosphaera watsonii with Highly Conserved Genomes are Distinguished by Strain-Specific Features.</title>
        <authorList>
            <person name="Bench S.R."/>
            <person name="Ilikchyan I.N."/>
            <person name="Tripp H.J."/>
            <person name="Zehr J.P."/>
        </authorList>
    </citation>
    <scope>NUCLEOTIDE SEQUENCE [LARGE SCALE GENOMIC DNA]</scope>
    <source>
        <strain evidence="1 2">WH 0003</strain>
    </source>
</reference>
<comment type="caution">
    <text evidence="1">The sequence shown here is derived from an EMBL/GenBank/DDBJ whole genome shotgun (WGS) entry which is preliminary data.</text>
</comment>
<proteinExistence type="predicted"/>
<accession>G5JB72</accession>
<dbReference type="AlphaFoldDB" id="G5JB72"/>
<evidence type="ECO:0000313" key="1">
    <source>
        <dbReference type="EMBL" id="EHJ10575.1"/>
    </source>
</evidence>
<sequence length="42" mass="4892">MVYRVLQPLIITPMIFYFEGLTGENINIFPVDEVKIRTHGLI</sequence>
<evidence type="ECO:0000313" key="2">
    <source>
        <dbReference type="Proteomes" id="UP000003477"/>
    </source>
</evidence>
<dbReference type="PATRIC" id="fig|423471.3.peg.4387"/>
<dbReference type="EMBL" id="AESD01000704">
    <property type="protein sequence ID" value="EHJ10575.1"/>
    <property type="molecule type" value="Genomic_DNA"/>
</dbReference>
<organism evidence="1 2">
    <name type="scientific">Crocosphaera watsonii WH 0003</name>
    <dbReference type="NCBI Taxonomy" id="423471"/>
    <lineage>
        <taxon>Bacteria</taxon>
        <taxon>Bacillati</taxon>
        <taxon>Cyanobacteriota</taxon>
        <taxon>Cyanophyceae</taxon>
        <taxon>Oscillatoriophycideae</taxon>
        <taxon>Chroococcales</taxon>
        <taxon>Aphanothecaceae</taxon>
        <taxon>Crocosphaera</taxon>
    </lineage>
</organism>
<dbReference type="Proteomes" id="UP000003477">
    <property type="component" value="Unassembled WGS sequence"/>
</dbReference>
<protein>
    <submittedName>
        <fullName evidence="1">Uncharacterized protein</fullName>
    </submittedName>
</protein>
<name>G5JB72_CROWT</name>